<dbReference type="SUPFAM" id="SSF53474">
    <property type="entry name" value="alpha/beta-Hydrolases"/>
    <property type="match status" value="1"/>
</dbReference>
<dbReference type="GO" id="GO:0016787">
    <property type="term" value="F:hydrolase activity"/>
    <property type="evidence" value="ECO:0007669"/>
    <property type="project" value="UniProtKB-KW"/>
</dbReference>
<feature type="domain" description="Carboxylesterase type B" evidence="1">
    <location>
        <begin position="12"/>
        <end position="476"/>
    </location>
</feature>
<dbReference type="PANTHER" id="PTHR43142">
    <property type="entry name" value="CARBOXYLIC ESTER HYDROLASE"/>
    <property type="match status" value="1"/>
</dbReference>
<gene>
    <name evidence="2" type="ORF">BJX66DRAFT_345142</name>
</gene>
<dbReference type="Proteomes" id="UP001610563">
    <property type="component" value="Unassembled WGS sequence"/>
</dbReference>
<dbReference type="EMBL" id="JBFTWV010000256">
    <property type="protein sequence ID" value="KAL2783217.1"/>
    <property type="molecule type" value="Genomic_DNA"/>
</dbReference>
<proteinExistence type="predicted"/>
<accession>A0ABR4FIZ1</accession>
<sequence length="545" mass="59492">MSYHLKEHPTIGPIKGISKVPGVIQFFGVQYATLKDRFSRGVPLDSYPSDRVLDATKLGPIPLSPENGCEWEQALLQHSLPCPELSQSDTECLTLNFAVPEVIHAGSLPVLLMVHGGAFVTGSSSYPQYDLARITKLSIEVGNPIIAIGVNYRLGVPGFLYSSAMGAAGYKPNNGVDDQRLAMRWVKRHIAGFGGDPDRITFMGESAGGASGCFHLHSAKPLFQQLISMSGTSLLPARSPELLEKSFDRITQIFGMQDLPPTEQVKRLLAMPMHDLRSKVGRQIPVGPMVDGDLIPGITKFSTLANDAEVKMLFPGIEHCKRILVGDCAMDSMALAPRLAARRDILAQTLIDRLAIAFADADPTVAVALAAAYELDPAITSNTPKSKQSVLNFGNDVCFAAAAQLFARAWGAPTNPGTEAFLYRFNCPNPWEGPWKGHATHILDIAFALLNYTEYLPDGQRFCSERLAKDIILFANGAKPWAEYAPGTAEGSMVYDSTMDGTQDVSNFVKGEVAEGTERRYFLQKIVKPEHFDRLMQSWQLFMAA</sequence>
<dbReference type="PANTHER" id="PTHR43142:SF11">
    <property type="entry name" value="CARBOXYLIC ESTER HYDROLASE"/>
    <property type="match status" value="1"/>
</dbReference>
<evidence type="ECO:0000259" key="1">
    <source>
        <dbReference type="Pfam" id="PF00135"/>
    </source>
</evidence>
<reference evidence="2 3" key="1">
    <citation type="submission" date="2024-07" db="EMBL/GenBank/DDBJ databases">
        <title>Section-level genome sequencing and comparative genomics of Aspergillus sections Usti and Cavernicolus.</title>
        <authorList>
            <consortium name="Lawrence Berkeley National Laboratory"/>
            <person name="Nybo J.L."/>
            <person name="Vesth T.C."/>
            <person name="Theobald S."/>
            <person name="Frisvad J.C."/>
            <person name="Larsen T.O."/>
            <person name="Kjaerboelling I."/>
            <person name="Rothschild-Mancinelli K."/>
            <person name="Lyhne E.K."/>
            <person name="Kogle M.E."/>
            <person name="Barry K."/>
            <person name="Clum A."/>
            <person name="Na H."/>
            <person name="Ledsgaard L."/>
            <person name="Lin J."/>
            <person name="Lipzen A."/>
            <person name="Kuo A."/>
            <person name="Riley R."/>
            <person name="Mondo S."/>
            <person name="Labutti K."/>
            <person name="Haridas S."/>
            <person name="Pangalinan J."/>
            <person name="Salamov A.A."/>
            <person name="Simmons B.A."/>
            <person name="Magnuson J.K."/>
            <person name="Chen J."/>
            <person name="Drula E."/>
            <person name="Henrissat B."/>
            <person name="Wiebenga A."/>
            <person name="Lubbers R.J."/>
            <person name="Gomes A.C."/>
            <person name="Makela M.R."/>
            <person name="Stajich J."/>
            <person name="Grigoriev I.V."/>
            <person name="Mortensen U.H."/>
            <person name="De Vries R.P."/>
            <person name="Baker S.E."/>
            <person name="Andersen M.R."/>
        </authorList>
    </citation>
    <scope>NUCLEOTIDE SEQUENCE [LARGE SCALE GENOMIC DNA]</scope>
    <source>
        <strain evidence="2 3">CBS 209.92</strain>
    </source>
</reference>
<dbReference type="Pfam" id="PF00135">
    <property type="entry name" value="COesterase"/>
    <property type="match status" value="1"/>
</dbReference>
<organism evidence="2 3">
    <name type="scientific">Aspergillus keveii</name>
    <dbReference type="NCBI Taxonomy" id="714993"/>
    <lineage>
        <taxon>Eukaryota</taxon>
        <taxon>Fungi</taxon>
        <taxon>Dikarya</taxon>
        <taxon>Ascomycota</taxon>
        <taxon>Pezizomycotina</taxon>
        <taxon>Eurotiomycetes</taxon>
        <taxon>Eurotiomycetidae</taxon>
        <taxon>Eurotiales</taxon>
        <taxon>Aspergillaceae</taxon>
        <taxon>Aspergillus</taxon>
        <taxon>Aspergillus subgen. Nidulantes</taxon>
    </lineage>
</organism>
<keyword evidence="3" id="KW-1185">Reference proteome</keyword>
<protein>
    <submittedName>
        <fullName evidence="2">Alpha/Beta hydrolase protein</fullName>
    </submittedName>
</protein>
<comment type="caution">
    <text evidence="2">The sequence shown here is derived from an EMBL/GenBank/DDBJ whole genome shotgun (WGS) entry which is preliminary data.</text>
</comment>
<evidence type="ECO:0000313" key="2">
    <source>
        <dbReference type="EMBL" id="KAL2783217.1"/>
    </source>
</evidence>
<dbReference type="Gene3D" id="3.40.50.1820">
    <property type="entry name" value="alpha/beta hydrolase"/>
    <property type="match status" value="1"/>
</dbReference>
<dbReference type="InterPro" id="IPR029058">
    <property type="entry name" value="AB_hydrolase_fold"/>
</dbReference>
<dbReference type="InterPro" id="IPR002018">
    <property type="entry name" value="CarbesteraseB"/>
</dbReference>
<keyword evidence="2" id="KW-0378">Hydrolase</keyword>
<name>A0ABR4FIZ1_9EURO</name>
<evidence type="ECO:0000313" key="3">
    <source>
        <dbReference type="Proteomes" id="UP001610563"/>
    </source>
</evidence>